<dbReference type="Gene3D" id="3.30.590.10">
    <property type="entry name" value="Glutamine synthetase/guanido kinase, catalytic domain"/>
    <property type="match status" value="1"/>
</dbReference>
<dbReference type="Pfam" id="PF00120">
    <property type="entry name" value="Gln-synt_C"/>
    <property type="match status" value="1"/>
</dbReference>
<dbReference type="PANTHER" id="PTHR43407">
    <property type="entry name" value="GLUTAMINE SYNTHETASE"/>
    <property type="match status" value="1"/>
</dbReference>
<accession>X1TBS2</accession>
<dbReference type="SUPFAM" id="SSF55931">
    <property type="entry name" value="Glutamine synthetase/guanido kinase"/>
    <property type="match status" value="1"/>
</dbReference>
<dbReference type="GO" id="GO:0004356">
    <property type="term" value="F:glutamine synthetase activity"/>
    <property type="evidence" value="ECO:0007669"/>
    <property type="project" value="InterPro"/>
</dbReference>
<proteinExistence type="inferred from homology"/>
<dbReference type="SUPFAM" id="SSF54368">
    <property type="entry name" value="Glutamine synthetase, N-terminal domain"/>
    <property type="match status" value="1"/>
</dbReference>
<dbReference type="GO" id="GO:0016020">
    <property type="term" value="C:membrane"/>
    <property type="evidence" value="ECO:0007669"/>
    <property type="project" value="TreeGrafter"/>
</dbReference>
<comment type="caution">
    <text evidence="4">The sequence shown here is derived from an EMBL/GenBank/DDBJ whole genome shotgun (WGS) entry which is preliminary data.</text>
</comment>
<reference evidence="4" key="1">
    <citation type="journal article" date="2014" name="Front. Microbiol.">
        <title>High frequency of phylogenetically diverse reductive dehalogenase-homologous genes in deep subseafloor sedimentary metagenomes.</title>
        <authorList>
            <person name="Kawai M."/>
            <person name="Futagami T."/>
            <person name="Toyoda A."/>
            <person name="Takaki Y."/>
            <person name="Nishi S."/>
            <person name="Hori S."/>
            <person name="Arai W."/>
            <person name="Tsubouchi T."/>
            <person name="Morono Y."/>
            <person name="Uchiyama I."/>
            <person name="Ito T."/>
            <person name="Fujiyama A."/>
            <person name="Inagaki F."/>
            <person name="Takami H."/>
        </authorList>
    </citation>
    <scope>NUCLEOTIDE SEQUENCE</scope>
    <source>
        <strain evidence="4">Expedition CK06-06</strain>
    </source>
</reference>
<evidence type="ECO:0000313" key="4">
    <source>
        <dbReference type="EMBL" id="GAJ02714.1"/>
    </source>
</evidence>
<dbReference type="InterPro" id="IPR014746">
    <property type="entry name" value="Gln_synth/guanido_kin_cat_dom"/>
</dbReference>
<dbReference type="InterPro" id="IPR008146">
    <property type="entry name" value="Gln_synth_cat_dom"/>
</dbReference>
<feature type="domain" description="GS beta-grasp" evidence="2">
    <location>
        <begin position="11"/>
        <end position="91"/>
    </location>
</feature>
<organism evidence="4">
    <name type="scientific">marine sediment metagenome</name>
    <dbReference type="NCBI Taxonomy" id="412755"/>
    <lineage>
        <taxon>unclassified sequences</taxon>
        <taxon>metagenomes</taxon>
        <taxon>ecological metagenomes</taxon>
    </lineage>
</organism>
<evidence type="ECO:0000259" key="3">
    <source>
        <dbReference type="PROSITE" id="PS51987"/>
    </source>
</evidence>
<evidence type="ECO:0000259" key="2">
    <source>
        <dbReference type="PROSITE" id="PS51986"/>
    </source>
</evidence>
<dbReference type="InterPro" id="IPR036651">
    <property type="entry name" value="Gln_synt_N_sf"/>
</dbReference>
<gene>
    <name evidence="4" type="ORF">S12H4_53263</name>
</gene>
<name>X1TBS2_9ZZZZ</name>
<evidence type="ECO:0008006" key="5">
    <source>
        <dbReference type="Google" id="ProtNLM"/>
    </source>
</evidence>
<dbReference type="PROSITE" id="PS51987">
    <property type="entry name" value="GS_CATALYTIC"/>
    <property type="match status" value="1"/>
</dbReference>
<dbReference type="EMBL" id="BARW01033886">
    <property type="protein sequence ID" value="GAJ02714.1"/>
    <property type="molecule type" value="Genomic_DNA"/>
</dbReference>
<dbReference type="GO" id="GO:0006542">
    <property type="term" value="P:glutamine biosynthetic process"/>
    <property type="evidence" value="ECO:0007669"/>
    <property type="project" value="InterPro"/>
</dbReference>
<dbReference type="PROSITE" id="PS51986">
    <property type="entry name" value="GS_BETA_GRASP"/>
    <property type="match status" value="1"/>
</dbReference>
<dbReference type="Pfam" id="PF03951">
    <property type="entry name" value="Gln-synt_N"/>
    <property type="match status" value="1"/>
</dbReference>
<dbReference type="GO" id="GO:0005737">
    <property type="term" value="C:cytoplasm"/>
    <property type="evidence" value="ECO:0007669"/>
    <property type="project" value="TreeGrafter"/>
</dbReference>
<dbReference type="PANTHER" id="PTHR43407:SF1">
    <property type="entry name" value="LENGSIN"/>
    <property type="match status" value="1"/>
</dbReference>
<dbReference type="Gene3D" id="3.10.20.70">
    <property type="entry name" value="Glutamine synthetase, N-terminal domain"/>
    <property type="match status" value="1"/>
</dbReference>
<feature type="domain" description="GS catalytic" evidence="3">
    <location>
        <begin position="98"/>
        <end position="174"/>
    </location>
</feature>
<comment type="similarity">
    <text evidence="1">Belongs to the glutamine synthetase family.</text>
</comment>
<feature type="non-terminal residue" evidence="4">
    <location>
        <position position="174"/>
    </location>
</feature>
<dbReference type="InterPro" id="IPR008147">
    <property type="entry name" value="Gln_synt_N"/>
</dbReference>
<sequence>MKDFKAIFKEKEVDYIQFHFTTLFGELRSVEFPADIWEEMREGSGVDGSSLGFLKTEQSDMRVVPDLDTFAVLPWDPRVGRFICDIHTNDGFPHPTDPRSILKKEIQSAKVMGFEYKTRPELEWFFVFDDYTPADDGVYMDTLPFDSLALLRRTIADDMRDMNISVKTIHHECG</sequence>
<dbReference type="AlphaFoldDB" id="X1TBS2"/>
<evidence type="ECO:0000256" key="1">
    <source>
        <dbReference type="ARBA" id="ARBA00009897"/>
    </source>
</evidence>
<protein>
    <recommendedName>
        <fullName evidence="5">GS beta-grasp domain-containing protein</fullName>
    </recommendedName>
</protein>